<dbReference type="AlphaFoldDB" id="F8JJW9"/>
<proteinExistence type="predicted"/>
<evidence type="ECO:0000313" key="3">
    <source>
        <dbReference type="Proteomes" id="UP000007842"/>
    </source>
</evidence>
<reference evidence="3" key="1">
    <citation type="submission" date="2011-12" db="EMBL/GenBank/DDBJ databases">
        <title>Complete genome sequence of Streptomyces cattleya strain DSM 46488.</title>
        <authorList>
            <person name="Ou H.-Y."/>
            <person name="Li P."/>
            <person name="Zhao C."/>
            <person name="O'Hagan D."/>
            <person name="Deng Z."/>
        </authorList>
    </citation>
    <scope>NUCLEOTIDE SEQUENCE [LARGE SCALE GENOMIC DNA]</scope>
    <source>
        <strain evidence="3">ATCC 35852 / DSM 46488 / JCM 4925 / NBRC 14057 / NRRL 8057</strain>
        <plasmid evidence="3">Plasmid pSCATT</plasmid>
    </source>
</reference>
<gene>
    <name evidence="2" type="ordered locus">SCATT_p04090</name>
</gene>
<feature type="region of interest" description="Disordered" evidence="1">
    <location>
        <begin position="1"/>
        <end position="24"/>
    </location>
</feature>
<evidence type="ECO:0000256" key="1">
    <source>
        <dbReference type="SAM" id="MobiDB-lite"/>
    </source>
</evidence>
<dbReference type="KEGG" id="sct:SCAT_p1315"/>
<dbReference type="EMBL" id="CP003229">
    <property type="protein sequence ID" value="AEW98602.1"/>
    <property type="molecule type" value="Genomic_DNA"/>
</dbReference>
<dbReference type="Proteomes" id="UP000007842">
    <property type="component" value="Plasmid pSCATT"/>
</dbReference>
<dbReference type="HOGENOM" id="CLU_2511170_0_0_11"/>
<accession>F8JJW9</accession>
<evidence type="ECO:0000313" key="2">
    <source>
        <dbReference type="EMBL" id="AEW98602.1"/>
    </source>
</evidence>
<organism evidence="2 3">
    <name type="scientific">Streptantibioticus cattleyicolor (strain ATCC 35852 / DSM 46488 / JCM 4925 / NBRC 14057 / NRRL 8057)</name>
    <name type="common">Streptomyces cattleya</name>
    <dbReference type="NCBI Taxonomy" id="1003195"/>
    <lineage>
        <taxon>Bacteria</taxon>
        <taxon>Bacillati</taxon>
        <taxon>Actinomycetota</taxon>
        <taxon>Actinomycetes</taxon>
        <taxon>Kitasatosporales</taxon>
        <taxon>Streptomycetaceae</taxon>
        <taxon>Streptantibioticus</taxon>
    </lineage>
</organism>
<protein>
    <submittedName>
        <fullName evidence="2">Uncharacterized protein</fullName>
    </submittedName>
</protein>
<keyword evidence="3" id="KW-1185">Reference proteome</keyword>
<geneLocation type="plasmid" evidence="2 3">
    <name>pSCATT</name>
</geneLocation>
<dbReference type="KEGG" id="scy:SCATT_p04090"/>
<dbReference type="PATRIC" id="fig|1003195.11.peg.1274"/>
<keyword evidence="2" id="KW-0614">Plasmid</keyword>
<accession>G8XFW3</accession>
<sequence>MNGSDEETAEPGPATHDGLSNEDPAYWARPQFRIVAPDFPQISMVSCPQCPCAAYSDGSGHWRCMKCGPVFVEYGSGLERPDDRT</sequence>
<name>F8JJW9_STREN</name>
<dbReference type="RefSeq" id="WP_014151762.1">
    <property type="nucleotide sequence ID" value="NC_016113.1"/>
</dbReference>